<keyword evidence="1" id="KW-0472">Membrane</keyword>
<dbReference type="EMBL" id="EU953110">
    <property type="protein sequence ID" value="ACG25228.1"/>
    <property type="molecule type" value="mRNA"/>
</dbReference>
<keyword evidence="1" id="KW-0812">Transmembrane</keyword>
<proteinExistence type="evidence at transcript level"/>
<evidence type="ECO:0000256" key="1">
    <source>
        <dbReference type="SAM" id="Phobius"/>
    </source>
</evidence>
<protein>
    <submittedName>
        <fullName evidence="2">Uncharacterized protein</fullName>
    </submittedName>
</protein>
<accession>B6SK45</accession>
<feature type="transmembrane region" description="Helical" evidence="1">
    <location>
        <begin position="21"/>
        <end position="38"/>
    </location>
</feature>
<evidence type="ECO:0000313" key="2">
    <source>
        <dbReference type="EMBL" id="ACG25228.1"/>
    </source>
</evidence>
<name>B6SK45_MAIZE</name>
<dbReference type="AlphaFoldDB" id="B6SK45"/>
<sequence length="62" mass="7371">MRRPAIAFCWPDLAHPNQNKVSLFVLSWFAYCDFWIMVSKTFFAFRLMAEAASLRENPAWNR</sequence>
<keyword evidence="1" id="KW-1133">Transmembrane helix</keyword>
<reference evidence="2" key="1">
    <citation type="journal article" date="2009" name="Plant Mol. Biol.">
        <title>Insights into corn genes derived from large-scale cDNA sequencing.</title>
        <authorList>
            <person name="Alexandrov N.N."/>
            <person name="Brover V.V."/>
            <person name="Freidin S."/>
            <person name="Troukhan M.E."/>
            <person name="Tatarinova T.V."/>
            <person name="Zhang H."/>
            <person name="Swaller T.J."/>
            <person name="Lu Y.P."/>
            <person name="Bouck J."/>
            <person name="Flavell R.B."/>
            <person name="Feldmann K.A."/>
        </authorList>
    </citation>
    <scope>NUCLEOTIDE SEQUENCE</scope>
</reference>
<organism evidence="2">
    <name type="scientific">Zea mays</name>
    <name type="common">Maize</name>
    <dbReference type="NCBI Taxonomy" id="4577"/>
    <lineage>
        <taxon>Eukaryota</taxon>
        <taxon>Viridiplantae</taxon>
        <taxon>Streptophyta</taxon>
        <taxon>Embryophyta</taxon>
        <taxon>Tracheophyta</taxon>
        <taxon>Spermatophyta</taxon>
        <taxon>Magnoliopsida</taxon>
        <taxon>Liliopsida</taxon>
        <taxon>Poales</taxon>
        <taxon>Poaceae</taxon>
        <taxon>PACMAD clade</taxon>
        <taxon>Panicoideae</taxon>
        <taxon>Andropogonodae</taxon>
        <taxon>Andropogoneae</taxon>
        <taxon>Tripsacinae</taxon>
        <taxon>Zea</taxon>
    </lineage>
</organism>